<protein>
    <submittedName>
        <fullName evidence="3">Polyketide cyclase</fullName>
    </submittedName>
</protein>
<dbReference type="EMBL" id="LAJF01000106">
    <property type="protein sequence ID" value="KKB80560.1"/>
    <property type="molecule type" value="Genomic_DNA"/>
</dbReference>
<proteinExistence type="inferred from homology"/>
<evidence type="ECO:0000313" key="5">
    <source>
        <dbReference type="Proteomes" id="UP000033608"/>
    </source>
</evidence>
<name>A0A0F5LE72_9HYPH</name>
<dbReference type="Pfam" id="PF08327">
    <property type="entry name" value="AHSA1"/>
    <property type="match status" value="1"/>
</dbReference>
<evidence type="ECO:0000313" key="3">
    <source>
        <dbReference type="EMBL" id="KKB80560.1"/>
    </source>
</evidence>
<dbReference type="STRING" id="1121477.SAMN02745223_02142"/>
<reference evidence="3 5" key="1">
    <citation type="submission" date="2015-03" db="EMBL/GenBank/DDBJ databases">
        <authorList>
            <person name="Hassan Y.I."/>
            <person name="Lepp D."/>
            <person name="Zhou T."/>
        </authorList>
    </citation>
    <scope>NUCLEOTIDE SEQUENCE [LARGE SCALE GENOMIC DNA]</scope>
    <source>
        <strain evidence="3 5">DSM 17137</strain>
    </source>
</reference>
<evidence type="ECO:0000313" key="6">
    <source>
        <dbReference type="Proteomes" id="UP000184533"/>
    </source>
</evidence>
<gene>
    <name evidence="4" type="ORF">SAMN02745223_02142</name>
    <name evidence="3" type="ORF">VW29_17180</name>
</gene>
<feature type="domain" description="Activator of Hsp90 ATPase homologue 1/2-like C-terminal" evidence="2">
    <location>
        <begin position="19"/>
        <end position="132"/>
    </location>
</feature>
<keyword evidence="5" id="KW-1185">Reference proteome</keyword>
<accession>A0A0F5LE72</accession>
<evidence type="ECO:0000313" key="4">
    <source>
        <dbReference type="EMBL" id="SHF23194.1"/>
    </source>
</evidence>
<dbReference type="AlphaFoldDB" id="A0A0F5LE72"/>
<dbReference type="Proteomes" id="UP000033608">
    <property type="component" value="Unassembled WGS sequence"/>
</dbReference>
<dbReference type="InterPro" id="IPR013538">
    <property type="entry name" value="ASHA1/2-like_C"/>
</dbReference>
<dbReference type="CDD" id="cd07814">
    <property type="entry name" value="SRPBCC_CalC_Aha1-like"/>
    <property type="match status" value="1"/>
</dbReference>
<dbReference type="RefSeq" id="WP_046136512.1">
    <property type="nucleotide sequence ID" value="NZ_FQVC01000005.1"/>
</dbReference>
<comment type="similarity">
    <text evidence="1">Belongs to the AHA1 family.</text>
</comment>
<dbReference type="SUPFAM" id="SSF55961">
    <property type="entry name" value="Bet v1-like"/>
    <property type="match status" value="1"/>
</dbReference>
<dbReference type="Gene3D" id="3.30.530.20">
    <property type="match status" value="1"/>
</dbReference>
<organism evidence="3 5">
    <name type="scientific">Devosia limi DSM 17137</name>
    <dbReference type="NCBI Taxonomy" id="1121477"/>
    <lineage>
        <taxon>Bacteria</taxon>
        <taxon>Pseudomonadati</taxon>
        <taxon>Pseudomonadota</taxon>
        <taxon>Alphaproteobacteria</taxon>
        <taxon>Hyphomicrobiales</taxon>
        <taxon>Devosiaceae</taxon>
        <taxon>Devosia</taxon>
    </lineage>
</organism>
<dbReference type="Proteomes" id="UP000184533">
    <property type="component" value="Unassembled WGS sequence"/>
</dbReference>
<sequence>MTEPVPAIRTVIVEREIAYPPEKIWRALTQPHLIAEWLMQSDFKPSVGHSFRFSADWGGVDCQVKAVEPHKTLSYSWDAFGLESIVTWTLTPTETGTRLRMEQAGFRPDQEEAFQGASYAWPAYFTAMEKVLARTE</sequence>
<evidence type="ECO:0000256" key="1">
    <source>
        <dbReference type="ARBA" id="ARBA00006817"/>
    </source>
</evidence>
<evidence type="ECO:0000259" key="2">
    <source>
        <dbReference type="Pfam" id="PF08327"/>
    </source>
</evidence>
<dbReference type="OrthoDB" id="9803476at2"/>
<dbReference type="PATRIC" id="fig|1121477.3.peg.184"/>
<dbReference type="EMBL" id="FQVC01000005">
    <property type="protein sequence ID" value="SHF23194.1"/>
    <property type="molecule type" value="Genomic_DNA"/>
</dbReference>
<reference evidence="4 6" key="2">
    <citation type="submission" date="2016-11" db="EMBL/GenBank/DDBJ databases">
        <authorList>
            <person name="Jaros S."/>
            <person name="Januszkiewicz K."/>
            <person name="Wedrychowicz H."/>
        </authorList>
    </citation>
    <scope>NUCLEOTIDE SEQUENCE [LARGE SCALE GENOMIC DNA]</scope>
    <source>
        <strain evidence="4 6">DSM 17137</strain>
    </source>
</reference>
<dbReference type="InterPro" id="IPR023393">
    <property type="entry name" value="START-like_dom_sf"/>
</dbReference>